<dbReference type="SMART" id="SM00387">
    <property type="entry name" value="HATPase_c"/>
    <property type="match status" value="1"/>
</dbReference>
<dbReference type="SMART" id="SM00448">
    <property type="entry name" value="REC"/>
    <property type="match status" value="1"/>
</dbReference>
<gene>
    <name evidence="15" type="ORF">FXB40_15695</name>
</gene>
<dbReference type="InterPro" id="IPR000700">
    <property type="entry name" value="PAS-assoc_C"/>
</dbReference>
<evidence type="ECO:0000259" key="13">
    <source>
        <dbReference type="PROSITE" id="PS50112"/>
    </source>
</evidence>
<keyword evidence="8" id="KW-0902">Two-component regulatory system</keyword>
<dbReference type="InterPro" id="IPR004358">
    <property type="entry name" value="Sig_transdc_His_kin-like_C"/>
</dbReference>
<name>A0A5D3KLJ2_9BRAD</name>
<dbReference type="PROSITE" id="PS50110">
    <property type="entry name" value="RESPONSE_REGULATORY"/>
    <property type="match status" value="1"/>
</dbReference>
<feature type="domain" description="PAS" evidence="13">
    <location>
        <begin position="438"/>
        <end position="508"/>
    </location>
</feature>
<dbReference type="CDD" id="cd16919">
    <property type="entry name" value="HATPase_CckA-like"/>
    <property type="match status" value="1"/>
</dbReference>
<keyword evidence="10" id="KW-0812">Transmembrane</keyword>
<dbReference type="Proteomes" id="UP000324758">
    <property type="component" value="Unassembled WGS sequence"/>
</dbReference>
<dbReference type="Gene3D" id="1.10.287.130">
    <property type="match status" value="1"/>
</dbReference>
<keyword evidence="3 9" id="KW-0597">Phosphoprotein</keyword>
<feature type="transmembrane region" description="Helical" evidence="10">
    <location>
        <begin position="31"/>
        <end position="51"/>
    </location>
</feature>
<evidence type="ECO:0000313" key="15">
    <source>
        <dbReference type="EMBL" id="TYL95178.1"/>
    </source>
</evidence>
<dbReference type="Gene3D" id="3.40.50.2300">
    <property type="match status" value="1"/>
</dbReference>
<dbReference type="CDD" id="cd00130">
    <property type="entry name" value="PAS"/>
    <property type="match status" value="2"/>
</dbReference>
<dbReference type="SMART" id="SM00091">
    <property type="entry name" value="PAS"/>
    <property type="match status" value="2"/>
</dbReference>
<dbReference type="Gene3D" id="3.30.565.10">
    <property type="entry name" value="Histidine kinase-like ATPase, C-terminal domain"/>
    <property type="match status" value="1"/>
</dbReference>
<dbReference type="PRINTS" id="PR00344">
    <property type="entry name" value="BCTRLSENSOR"/>
</dbReference>
<dbReference type="Pfam" id="PF08447">
    <property type="entry name" value="PAS_3"/>
    <property type="match status" value="1"/>
</dbReference>
<feature type="transmembrane region" description="Helical" evidence="10">
    <location>
        <begin position="205"/>
        <end position="225"/>
    </location>
</feature>
<feature type="domain" description="Response regulatory" evidence="12">
    <location>
        <begin position="816"/>
        <end position="932"/>
    </location>
</feature>
<dbReference type="PROSITE" id="PS50113">
    <property type="entry name" value="PAC"/>
    <property type="match status" value="1"/>
</dbReference>
<keyword evidence="6" id="KW-0418">Kinase</keyword>
<dbReference type="Pfam" id="PF02518">
    <property type="entry name" value="HATPase_c"/>
    <property type="match status" value="1"/>
</dbReference>
<dbReference type="InterPro" id="IPR033424">
    <property type="entry name" value="MASE4"/>
</dbReference>
<dbReference type="InterPro" id="IPR035965">
    <property type="entry name" value="PAS-like_dom_sf"/>
</dbReference>
<feature type="domain" description="PAC" evidence="14">
    <location>
        <begin position="385"/>
        <end position="437"/>
    </location>
</feature>
<dbReference type="PROSITE" id="PS50112">
    <property type="entry name" value="PAS"/>
    <property type="match status" value="2"/>
</dbReference>
<dbReference type="SMART" id="SM00086">
    <property type="entry name" value="PAC"/>
    <property type="match status" value="1"/>
</dbReference>
<feature type="modified residue" description="4-aspartylphosphate" evidence="9">
    <location>
        <position position="866"/>
    </location>
</feature>
<evidence type="ECO:0000256" key="3">
    <source>
        <dbReference type="ARBA" id="ARBA00022553"/>
    </source>
</evidence>
<keyword evidence="16" id="KW-1185">Reference proteome</keyword>
<sequence length="934" mass="102022">MPTQREVNVHAKNDRSTFLSTLPAAQSDRTAALAIVGVSAILFALAVPFAGKPLIQVPAFVASYQSALAVSDIITAVLLLSQFAVLRSRALLLLSTGYLFTAAAAVTHALTFPGLFAPTGLLGASTQTTVWLYMIWHGGFPLFVLAYGWLKDDNGGSKIEGPTARPIVLAVLGVIAAMVVIAWIVTAQHDLLPVLLRDGRYTTTMIGVVSFVWSLSFAALITLWFRKPHSVIDVWLMVTMCAWLFDIALSAIVNMARYDLGFYVGRLYGLCAASFVLAVLLIENVRLQAHTVGLVGRLREQSASDRDFYSKRLALYGAVVESSNDAIITESLDGIITGWNKAAEHLFGYSAAEAIGQSIYLVVPEDQRAEARGMLNRISGNESIAQYETVRIRKDGRQLDVVLNVSPLRSDGGQIIGASKIAHDITEEKQSREKLRRETEERQRIFETSRDLILVTDGFGNFIQVSPSVKDILGLSPEDMIGHSATDFIHPDDLENTRSEMRAARRGQTKRSFEARYYHFDGHEVTLNWMGTWSEPVKRHFFIGRDLTEKQAAEAQFRQVQKMDSIGQLTGGVAHDFNNVLTVITGTIGILADAVADRPELAAITKLIDDAAERGAQLTKHLLAFARKQPLQPREIDVNALTLEAAKLLHPTLGEQISILPQLTEDAWPALVDPGQLSTAILNLALNARDAMPDGGTLVLETRNIFLDDGYASMNPDVVAGNYVMIAVSDTGSGIPAALIERVFDPFFTTKEVGKGTGLGLSMVFGFVKQSGGHIKIYSEEGHGTSVKIYLPRSTGVQETEYEALQNVPITGGDERILVVEDDALVRQYVMTQVKSLGYTALEAANAAEALVIIDTDKDIDLLFTDVIMPGNMNGRQLADEAARRRPELKTLFTSGYTENAIVHHGRLDSGVLLLAKPYRKSELAKMLRTALAS</sequence>
<feature type="domain" description="Histidine kinase" evidence="11">
    <location>
        <begin position="572"/>
        <end position="795"/>
    </location>
</feature>
<feature type="transmembrane region" description="Helical" evidence="10">
    <location>
        <begin position="162"/>
        <end position="185"/>
    </location>
</feature>
<reference evidence="15 16" key="1">
    <citation type="submission" date="2019-08" db="EMBL/GenBank/DDBJ databases">
        <title>Bradyrhizobium hipponensis sp. nov., a rhizobium isolated from a Lupinus angustifolius root nodule in Tunisia.</title>
        <authorList>
            <person name="Off K."/>
            <person name="Rejili M."/>
            <person name="Mars M."/>
            <person name="Brachmann A."/>
            <person name="Marin M."/>
        </authorList>
    </citation>
    <scope>NUCLEOTIDE SEQUENCE [LARGE SCALE GENOMIC DNA]</scope>
    <source>
        <strain evidence="15 16">CTAW71</strain>
    </source>
</reference>
<keyword evidence="4" id="KW-0808">Transferase</keyword>
<dbReference type="InterPro" id="IPR036097">
    <property type="entry name" value="HisK_dim/P_sf"/>
</dbReference>
<feature type="transmembrane region" description="Helical" evidence="10">
    <location>
        <begin position="57"/>
        <end position="79"/>
    </location>
</feature>
<dbReference type="InterPro" id="IPR013655">
    <property type="entry name" value="PAS_fold_3"/>
</dbReference>
<evidence type="ECO:0000259" key="12">
    <source>
        <dbReference type="PROSITE" id="PS50110"/>
    </source>
</evidence>
<dbReference type="Pfam" id="PF17158">
    <property type="entry name" value="MASE4"/>
    <property type="match status" value="1"/>
</dbReference>
<dbReference type="SUPFAM" id="SSF47384">
    <property type="entry name" value="Homodimeric domain of signal transducing histidine kinase"/>
    <property type="match status" value="1"/>
</dbReference>
<dbReference type="SUPFAM" id="SSF55785">
    <property type="entry name" value="PYP-like sensor domain (PAS domain)"/>
    <property type="match status" value="2"/>
</dbReference>
<dbReference type="GO" id="GO:0000155">
    <property type="term" value="F:phosphorelay sensor kinase activity"/>
    <property type="evidence" value="ECO:0007669"/>
    <property type="project" value="InterPro"/>
</dbReference>
<evidence type="ECO:0000256" key="4">
    <source>
        <dbReference type="ARBA" id="ARBA00022679"/>
    </source>
</evidence>
<dbReference type="OrthoDB" id="9796100at2"/>
<evidence type="ECO:0000259" key="14">
    <source>
        <dbReference type="PROSITE" id="PS50113"/>
    </source>
</evidence>
<protein>
    <recommendedName>
        <fullName evidence="2">histidine kinase</fullName>
        <ecNumber evidence="2">2.7.13.3</ecNumber>
    </recommendedName>
</protein>
<dbReference type="InterPro" id="IPR000014">
    <property type="entry name" value="PAS"/>
</dbReference>
<comment type="catalytic activity">
    <reaction evidence="1">
        <text>ATP + protein L-histidine = ADP + protein N-phospho-L-histidine.</text>
        <dbReference type="EC" id="2.7.13.3"/>
    </reaction>
</comment>
<dbReference type="GO" id="GO:0005524">
    <property type="term" value="F:ATP binding"/>
    <property type="evidence" value="ECO:0007669"/>
    <property type="project" value="UniProtKB-KW"/>
</dbReference>
<keyword evidence="10" id="KW-1133">Transmembrane helix</keyword>
<evidence type="ECO:0000256" key="1">
    <source>
        <dbReference type="ARBA" id="ARBA00000085"/>
    </source>
</evidence>
<evidence type="ECO:0000256" key="8">
    <source>
        <dbReference type="ARBA" id="ARBA00023012"/>
    </source>
</evidence>
<dbReference type="GO" id="GO:0006355">
    <property type="term" value="P:regulation of DNA-templated transcription"/>
    <property type="evidence" value="ECO:0007669"/>
    <property type="project" value="InterPro"/>
</dbReference>
<dbReference type="InterPro" id="IPR003594">
    <property type="entry name" value="HATPase_dom"/>
</dbReference>
<dbReference type="Pfam" id="PF00072">
    <property type="entry name" value="Response_reg"/>
    <property type="match status" value="1"/>
</dbReference>
<feature type="transmembrane region" description="Helical" evidence="10">
    <location>
        <begin position="91"/>
        <end position="110"/>
    </location>
</feature>
<evidence type="ECO:0000256" key="7">
    <source>
        <dbReference type="ARBA" id="ARBA00022840"/>
    </source>
</evidence>
<dbReference type="SUPFAM" id="SSF55874">
    <property type="entry name" value="ATPase domain of HSP90 chaperone/DNA topoisomerase II/histidine kinase"/>
    <property type="match status" value="1"/>
</dbReference>
<dbReference type="InterPro" id="IPR001610">
    <property type="entry name" value="PAC"/>
</dbReference>
<feature type="domain" description="PAS" evidence="13">
    <location>
        <begin position="312"/>
        <end position="382"/>
    </location>
</feature>
<evidence type="ECO:0000256" key="6">
    <source>
        <dbReference type="ARBA" id="ARBA00022777"/>
    </source>
</evidence>
<keyword evidence="10" id="KW-0472">Membrane</keyword>
<dbReference type="InterPro" id="IPR005467">
    <property type="entry name" value="His_kinase_dom"/>
</dbReference>
<proteinExistence type="predicted"/>
<dbReference type="Pfam" id="PF00512">
    <property type="entry name" value="HisKA"/>
    <property type="match status" value="1"/>
</dbReference>
<dbReference type="EC" id="2.7.13.3" evidence="2"/>
<dbReference type="SUPFAM" id="SSF52172">
    <property type="entry name" value="CheY-like"/>
    <property type="match status" value="1"/>
</dbReference>
<dbReference type="CDD" id="cd00082">
    <property type="entry name" value="HisKA"/>
    <property type="match status" value="1"/>
</dbReference>
<dbReference type="PANTHER" id="PTHR43065:SF49">
    <property type="entry name" value="HISTIDINE KINASE"/>
    <property type="match status" value="1"/>
</dbReference>
<evidence type="ECO:0000256" key="9">
    <source>
        <dbReference type="PROSITE-ProRule" id="PRU00169"/>
    </source>
</evidence>
<comment type="caution">
    <text evidence="15">The sequence shown here is derived from an EMBL/GenBank/DDBJ whole genome shotgun (WGS) entry which is preliminary data.</text>
</comment>
<dbReference type="InterPro" id="IPR001789">
    <property type="entry name" value="Sig_transdc_resp-reg_receiver"/>
</dbReference>
<evidence type="ECO:0000256" key="10">
    <source>
        <dbReference type="SAM" id="Phobius"/>
    </source>
</evidence>
<keyword evidence="5" id="KW-0547">Nucleotide-binding</keyword>
<dbReference type="InterPro" id="IPR011006">
    <property type="entry name" value="CheY-like_superfamily"/>
</dbReference>
<dbReference type="PROSITE" id="PS50109">
    <property type="entry name" value="HIS_KIN"/>
    <property type="match status" value="1"/>
</dbReference>
<dbReference type="SMART" id="SM00388">
    <property type="entry name" value="HisKA"/>
    <property type="match status" value="1"/>
</dbReference>
<dbReference type="PANTHER" id="PTHR43065">
    <property type="entry name" value="SENSOR HISTIDINE KINASE"/>
    <property type="match status" value="1"/>
</dbReference>
<dbReference type="InterPro" id="IPR036890">
    <property type="entry name" value="HATPase_C_sf"/>
</dbReference>
<dbReference type="Gene3D" id="3.30.450.20">
    <property type="entry name" value="PAS domain"/>
    <property type="match status" value="2"/>
</dbReference>
<evidence type="ECO:0000256" key="2">
    <source>
        <dbReference type="ARBA" id="ARBA00012438"/>
    </source>
</evidence>
<evidence type="ECO:0000256" key="5">
    <source>
        <dbReference type="ARBA" id="ARBA00022741"/>
    </source>
</evidence>
<dbReference type="RefSeq" id="WP_148773091.1">
    <property type="nucleotide sequence ID" value="NZ_VSSS01000025.1"/>
</dbReference>
<dbReference type="EMBL" id="VSSS01000025">
    <property type="protein sequence ID" value="TYL95178.1"/>
    <property type="molecule type" value="Genomic_DNA"/>
</dbReference>
<keyword evidence="7" id="KW-0067">ATP-binding</keyword>
<dbReference type="Pfam" id="PF00989">
    <property type="entry name" value="PAS"/>
    <property type="match status" value="1"/>
</dbReference>
<organism evidence="15 16">
    <name type="scientific">Bradyrhizobium rifense</name>
    <dbReference type="NCBI Taxonomy" id="515499"/>
    <lineage>
        <taxon>Bacteria</taxon>
        <taxon>Pseudomonadati</taxon>
        <taxon>Pseudomonadota</taxon>
        <taxon>Alphaproteobacteria</taxon>
        <taxon>Hyphomicrobiales</taxon>
        <taxon>Nitrobacteraceae</taxon>
        <taxon>Bradyrhizobium</taxon>
    </lineage>
</organism>
<feature type="transmembrane region" description="Helical" evidence="10">
    <location>
        <begin position="234"/>
        <end position="256"/>
    </location>
</feature>
<dbReference type="InterPro" id="IPR003661">
    <property type="entry name" value="HisK_dim/P_dom"/>
</dbReference>
<feature type="transmembrane region" description="Helical" evidence="10">
    <location>
        <begin position="130"/>
        <end position="150"/>
    </location>
</feature>
<evidence type="ECO:0000313" key="16">
    <source>
        <dbReference type="Proteomes" id="UP000324758"/>
    </source>
</evidence>
<evidence type="ECO:0000259" key="11">
    <source>
        <dbReference type="PROSITE" id="PS50109"/>
    </source>
</evidence>
<dbReference type="InterPro" id="IPR013767">
    <property type="entry name" value="PAS_fold"/>
</dbReference>
<accession>A0A5D3KLJ2</accession>
<dbReference type="AlphaFoldDB" id="A0A5D3KLJ2"/>
<dbReference type="NCBIfam" id="TIGR00229">
    <property type="entry name" value="sensory_box"/>
    <property type="match status" value="2"/>
</dbReference>